<gene>
    <name evidence="1" type="ORF">BS47DRAFT_1393420</name>
</gene>
<protein>
    <submittedName>
        <fullName evidence="1">Uncharacterized protein</fullName>
    </submittedName>
</protein>
<dbReference type="EMBL" id="MU128974">
    <property type="protein sequence ID" value="KAF9513325.1"/>
    <property type="molecule type" value="Genomic_DNA"/>
</dbReference>
<keyword evidence="2" id="KW-1185">Reference proteome</keyword>
<comment type="caution">
    <text evidence="1">The sequence shown here is derived from an EMBL/GenBank/DDBJ whole genome shotgun (WGS) entry which is preliminary data.</text>
</comment>
<evidence type="ECO:0000313" key="2">
    <source>
        <dbReference type="Proteomes" id="UP000886523"/>
    </source>
</evidence>
<dbReference type="AlphaFoldDB" id="A0A9P6DX01"/>
<dbReference type="Proteomes" id="UP000886523">
    <property type="component" value="Unassembled WGS sequence"/>
</dbReference>
<sequence>MDSSNYQPDDQLEPIMDQLEELRQLLSNKGGNDLVGRVILQIVEDSGMTLESLERMWTRSLLFSDTKWETVAPSLGLRGDLGISQLELFTIPPATPPPSFHRELAKNALRWMDVYREPWNQNQGEAQAHWYILVFSLFNGRLVDLLEKPMPLAPETSSGEVKHKVFLSGNLVLFIIRRKFGPWYPGEFYAQALLELVSAVKLDRDQDFDPQPPVYAVLADLDSFIFLSYDGTNFRHMAQVQIPPEGRVGFMYGMAQDVLFSLLLHGYIEILAAVEKLSTVRSEADDSSEHNRFSIYYPCIEKPGGRSPMPSLDSWSKALLKAREAQTILTKPDFTTEETWEQDSLRGMAMLNERFE</sequence>
<reference evidence="1" key="1">
    <citation type="journal article" date="2020" name="Nat. Commun.">
        <title>Large-scale genome sequencing of mycorrhizal fungi provides insights into the early evolution of symbiotic traits.</title>
        <authorList>
            <person name="Miyauchi S."/>
            <person name="Kiss E."/>
            <person name="Kuo A."/>
            <person name="Drula E."/>
            <person name="Kohler A."/>
            <person name="Sanchez-Garcia M."/>
            <person name="Morin E."/>
            <person name="Andreopoulos B."/>
            <person name="Barry K.W."/>
            <person name="Bonito G."/>
            <person name="Buee M."/>
            <person name="Carver A."/>
            <person name="Chen C."/>
            <person name="Cichocki N."/>
            <person name="Clum A."/>
            <person name="Culley D."/>
            <person name="Crous P.W."/>
            <person name="Fauchery L."/>
            <person name="Girlanda M."/>
            <person name="Hayes R.D."/>
            <person name="Keri Z."/>
            <person name="LaButti K."/>
            <person name="Lipzen A."/>
            <person name="Lombard V."/>
            <person name="Magnuson J."/>
            <person name="Maillard F."/>
            <person name="Murat C."/>
            <person name="Nolan M."/>
            <person name="Ohm R.A."/>
            <person name="Pangilinan J."/>
            <person name="Pereira M.F."/>
            <person name="Perotto S."/>
            <person name="Peter M."/>
            <person name="Pfister S."/>
            <person name="Riley R."/>
            <person name="Sitrit Y."/>
            <person name="Stielow J.B."/>
            <person name="Szollosi G."/>
            <person name="Zifcakova L."/>
            <person name="Stursova M."/>
            <person name="Spatafora J.W."/>
            <person name="Tedersoo L."/>
            <person name="Vaario L.M."/>
            <person name="Yamada A."/>
            <person name="Yan M."/>
            <person name="Wang P."/>
            <person name="Xu J."/>
            <person name="Bruns T."/>
            <person name="Baldrian P."/>
            <person name="Vilgalys R."/>
            <person name="Dunand C."/>
            <person name="Henrissat B."/>
            <person name="Grigoriev I.V."/>
            <person name="Hibbett D."/>
            <person name="Nagy L.G."/>
            <person name="Martin F.M."/>
        </authorList>
    </citation>
    <scope>NUCLEOTIDE SEQUENCE</scope>
    <source>
        <strain evidence="1">UP504</strain>
    </source>
</reference>
<organism evidence="1 2">
    <name type="scientific">Hydnum rufescens UP504</name>
    <dbReference type="NCBI Taxonomy" id="1448309"/>
    <lineage>
        <taxon>Eukaryota</taxon>
        <taxon>Fungi</taxon>
        <taxon>Dikarya</taxon>
        <taxon>Basidiomycota</taxon>
        <taxon>Agaricomycotina</taxon>
        <taxon>Agaricomycetes</taxon>
        <taxon>Cantharellales</taxon>
        <taxon>Hydnaceae</taxon>
        <taxon>Hydnum</taxon>
    </lineage>
</organism>
<proteinExistence type="predicted"/>
<evidence type="ECO:0000313" key="1">
    <source>
        <dbReference type="EMBL" id="KAF9513325.1"/>
    </source>
</evidence>
<dbReference type="OrthoDB" id="3248548at2759"/>
<accession>A0A9P6DX01</accession>
<name>A0A9P6DX01_9AGAM</name>